<evidence type="ECO:0000256" key="4">
    <source>
        <dbReference type="ARBA" id="ARBA00023239"/>
    </source>
</evidence>
<sequence>MTVQERVQHLASRVAGRLRDGVGPWPAFGALFPAITATGVPEAAALAALTRHEPGTRGLYGGAVLTVDTHGALDAALVLRTIFRHGEQTSLRAGAGVIRQSTPSELQQDPCGGPDSDPGHRGQDLGERSASSVVDDTWKLTPRRRPKSDPLCCHCGG</sequence>
<dbReference type="SUPFAM" id="SSF56322">
    <property type="entry name" value="ADC synthase"/>
    <property type="match status" value="1"/>
</dbReference>
<keyword evidence="2" id="KW-0479">Metal-binding</keyword>
<gene>
    <name evidence="7" type="ORF">GCM10023191_078510</name>
</gene>
<dbReference type="InterPro" id="IPR005801">
    <property type="entry name" value="ADC_synthase"/>
</dbReference>
<evidence type="ECO:0000256" key="2">
    <source>
        <dbReference type="ARBA" id="ARBA00022723"/>
    </source>
</evidence>
<proteinExistence type="predicted"/>
<name>A0ABP8QXF5_9ACTN</name>
<accession>A0ABP8QXF5</accession>
<comment type="cofactor">
    <cofactor evidence="1">
        <name>Mg(2+)</name>
        <dbReference type="ChEBI" id="CHEBI:18420"/>
    </cofactor>
</comment>
<keyword evidence="8" id="KW-1185">Reference proteome</keyword>
<feature type="region of interest" description="Disordered" evidence="5">
    <location>
        <begin position="94"/>
        <end position="157"/>
    </location>
</feature>
<keyword evidence="4" id="KW-0456">Lyase</keyword>
<protein>
    <recommendedName>
        <fullName evidence="6">Chorismate-utilising enzyme C-terminal domain-containing protein</fullName>
    </recommendedName>
</protein>
<comment type="caution">
    <text evidence="7">The sequence shown here is derived from an EMBL/GenBank/DDBJ whole genome shotgun (WGS) entry which is preliminary data.</text>
</comment>
<evidence type="ECO:0000313" key="8">
    <source>
        <dbReference type="Proteomes" id="UP001500503"/>
    </source>
</evidence>
<dbReference type="InterPro" id="IPR019999">
    <property type="entry name" value="Anth_synth_I-like"/>
</dbReference>
<dbReference type="Gene3D" id="3.60.120.10">
    <property type="entry name" value="Anthranilate synthase"/>
    <property type="match status" value="1"/>
</dbReference>
<dbReference type="Pfam" id="PF00425">
    <property type="entry name" value="Chorismate_bind"/>
    <property type="match status" value="1"/>
</dbReference>
<evidence type="ECO:0000256" key="5">
    <source>
        <dbReference type="SAM" id="MobiDB-lite"/>
    </source>
</evidence>
<dbReference type="PANTHER" id="PTHR11236:SF48">
    <property type="entry name" value="ISOCHORISMATE SYNTHASE MENF"/>
    <property type="match status" value="1"/>
</dbReference>
<organism evidence="7 8">
    <name type="scientific">Actinoallomurus oryzae</name>
    <dbReference type="NCBI Taxonomy" id="502180"/>
    <lineage>
        <taxon>Bacteria</taxon>
        <taxon>Bacillati</taxon>
        <taxon>Actinomycetota</taxon>
        <taxon>Actinomycetes</taxon>
        <taxon>Streptosporangiales</taxon>
        <taxon>Thermomonosporaceae</taxon>
        <taxon>Actinoallomurus</taxon>
    </lineage>
</organism>
<evidence type="ECO:0000256" key="1">
    <source>
        <dbReference type="ARBA" id="ARBA00001946"/>
    </source>
</evidence>
<evidence type="ECO:0000259" key="6">
    <source>
        <dbReference type="Pfam" id="PF00425"/>
    </source>
</evidence>
<evidence type="ECO:0000256" key="3">
    <source>
        <dbReference type="ARBA" id="ARBA00022842"/>
    </source>
</evidence>
<feature type="compositionally biased region" description="Basic and acidic residues" evidence="5">
    <location>
        <begin position="117"/>
        <end position="127"/>
    </location>
</feature>
<dbReference type="PANTHER" id="PTHR11236">
    <property type="entry name" value="AMINOBENZOATE/ANTHRANILATE SYNTHASE"/>
    <property type="match status" value="1"/>
</dbReference>
<dbReference type="InterPro" id="IPR015890">
    <property type="entry name" value="Chorismate_C"/>
</dbReference>
<dbReference type="Proteomes" id="UP001500503">
    <property type="component" value="Unassembled WGS sequence"/>
</dbReference>
<dbReference type="EMBL" id="BAABHF010000046">
    <property type="protein sequence ID" value="GAA4512576.1"/>
    <property type="molecule type" value="Genomic_DNA"/>
</dbReference>
<feature type="domain" description="Chorismate-utilising enzyme C-terminal" evidence="6">
    <location>
        <begin position="5"/>
        <end position="104"/>
    </location>
</feature>
<keyword evidence="3" id="KW-0460">Magnesium</keyword>
<reference evidence="8" key="1">
    <citation type="journal article" date="2019" name="Int. J. Syst. Evol. Microbiol.">
        <title>The Global Catalogue of Microorganisms (GCM) 10K type strain sequencing project: providing services to taxonomists for standard genome sequencing and annotation.</title>
        <authorList>
            <consortium name="The Broad Institute Genomics Platform"/>
            <consortium name="The Broad Institute Genome Sequencing Center for Infectious Disease"/>
            <person name="Wu L."/>
            <person name="Ma J."/>
        </authorList>
    </citation>
    <scope>NUCLEOTIDE SEQUENCE [LARGE SCALE GENOMIC DNA]</scope>
    <source>
        <strain evidence="8">JCM 17933</strain>
    </source>
</reference>
<evidence type="ECO:0000313" key="7">
    <source>
        <dbReference type="EMBL" id="GAA4512576.1"/>
    </source>
</evidence>